<accession>A0A3B1AS93</accession>
<protein>
    <recommendedName>
        <fullName evidence="2">AraC family transcriptional regulator</fullName>
    </recommendedName>
</protein>
<dbReference type="AlphaFoldDB" id="A0A3B1AS93"/>
<name>A0A3B1AS93_9ZZZZ</name>
<proteinExistence type="predicted"/>
<dbReference type="EMBL" id="UOFS01000030">
    <property type="protein sequence ID" value="VAW96844.1"/>
    <property type="molecule type" value="Genomic_DNA"/>
</dbReference>
<sequence>MLYSCAVLTLNINTLVNADTSSIKNEISELQEILLKPEDSQLAVLLTVNSPTILTLDSISLFLDKKQVKTYLYSEREGKSLLNKAMQKIYVGKLSEGEHTIKVQLSAIDENKLKHTISSSSKFTKSAVTSYVELDISKEKQQELPILNIKTWE</sequence>
<organism evidence="1">
    <name type="scientific">hydrothermal vent metagenome</name>
    <dbReference type="NCBI Taxonomy" id="652676"/>
    <lineage>
        <taxon>unclassified sequences</taxon>
        <taxon>metagenomes</taxon>
        <taxon>ecological metagenomes</taxon>
    </lineage>
</organism>
<gene>
    <name evidence="1" type="ORF">MNBD_GAMMA22-1230</name>
</gene>
<evidence type="ECO:0000313" key="1">
    <source>
        <dbReference type="EMBL" id="VAW96844.1"/>
    </source>
</evidence>
<evidence type="ECO:0008006" key="2">
    <source>
        <dbReference type="Google" id="ProtNLM"/>
    </source>
</evidence>
<reference evidence="1" key="1">
    <citation type="submission" date="2018-06" db="EMBL/GenBank/DDBJ databases">
        <authorList>
            <person name="Zhirakovskaya E."/>
        </authorList>
    </citation>
    <scope>NUCLEOTIDE SEQUENCE</scope>
</reference>